<evidence type="ECO:0000256" key="7">
    <source>
        <dbReference type="ARBA" id="ARBA00023136"/>
    </source>
</evidence>
<keyword evidence="7 8" id="KW-0472">Membrane</keyword>
<accession>A0A099I8R8</accession>
<feature type="transmembrane region" description="Helical" evidence="8">
    <location>
        <begin position="324"/>
        <end position="343"/>
    </location>
</feature>
<feature type="transmembrane region" description="Helical" evidence="8">
    <location>
        <begin position="133"/>
        <end position="151"/>
    </location>
</feature>
<dbReference type="Pfam" id="PF12832">
    <property type="entry name" value="MFS_1_like"/>
    <property type="match status" value="1"/>
</dbReference>
<dbReference type="PANTHER" id="PTHR23522:SF10">
    <property type="entry name" value="3-PHENYLPROPIONIC ACID TRANSPORTER-RELATED"/>
    <property type="match status" value="1"/>
</dbReference>
<dbReference type="EMBL" id="WWTN01000003">
    <property type="protein sequence ID" value="MZH54633.1"/>
    <property type="molecule type" value="Genomic_DNA"/>
</dbReference>
<evidence type="ECO:0000256" key="4">
    <source>
        <dbReference type="ARBA" id="ARBA00022519"/>
    </source>
</evidence>
<dbReference type="PROSITE" id="PS50850">
    <property type="entry name" value="MFS"/>
    <property type="match status" value="1"/>
</dbReference>
<comment type="subcellular location">
    <subcellularLocation>
        <location evidence="1">Cell inner membrane</location>
        <topology evidence="1">Multi-pass membrane protein</topology>
    </subcellularLocation>
</comment>
<evidence type="ECO:0000256" key="6">
    <source>
        <dbReference type="ARBA" id="ARBA00022989"/>
    </source>
</evidence>
<dbReference type="Proteomes" id="UP001203972">
    <property type="component" value="Unassembled WGS sequence"/>
</dbReference>
<feature type="transmembrane region" description="Helical" evidence="8">
    <location>
        <begin position="195"/>
        <end position="215"/>
    </location>
</feature>
<feature type="transmembrane region" description="Helical" evidence="8">
    <location>
        <begin position="69"/>
        <end position="89"/>
    </location>
</feature>
<gene>
    <name evidence="10" type="ORF">CIAN88_07545</name>
    <name evidence="12" type="ORF">GT664_02415</name>
    <name evidence="11" type="ORF">MKC95_20435</name>
</gene>
<keyword evidence="5 8" id="KW-0812">Transmembrane</keyword>
<evidence type="ECO:0000256" key="2">
    <source>
        <dbReference type="ARBA" id="ARBA00022448"/>
    </source>
</evidence>
<dbReference type="SUPFAM" id="SSF103473">
    <property type="entry name" value="MFS general substrate transporter"/>
    <property type="match status" value="1"/>
</dbReference>
<feature type="transmembrane region" description="Helical" evidence="8">
    <location>
        <begin position="157"/>
        <end position="174"/>
    </location>
</feature>
<feature type="transmembrane region" description="Helical" evidence="8">
    <location>
        <begin position="95"/>
        <end position="113"/>
    </location>
</feature>
<keyword evidence="3" id="KW-1003">Cell membrane</keyword>
<feature type="transmembrane region" description="Helical" evidence="8">
    <location>
        <begin position="265"/>
        <end position="283"/>
    </location>
</feature>
<feature type="transmembrane region" description="Helical" evidence="8">
    <location>
        <begin position="43"/>
        <end position="62"/>
    </location>
</feature>
<organism evidence="10 13">
    <name type="scientific">Clostridium innocuum</name>
    <dbReference type="NCBI Taxonomy" id="1522"/>
    <lineage>
        <taxon>Bacteria</taxon>
        <taxon>Bacillati</taxon>
        <taxon>Bacillota</taxon>
        <taxon>Clostridia</taxon>
        <taxon>Eubacteriales</taxon>
        <taxon>Clostridiaceae</taxon>
        <taxon>Clostridium</taxon>
    </lineage>
</organism>
<dbReference type="AlphaFoldDB" id="A0A099I8R8"/>
<reference evidence="12" key="2">
    <citation type="journal article" date="2019" name="Nat. Med.">
        <title>A library of human gut bacterial isolates paired with longitudinal multiomics data enables mechanistic microbiome research.</title>
        <authorList>
            <person name="Poyet M."/>
            <person name="Groussin M."/>
            <person name="Gibbons S.M."/>
            <person name="Avila-Pacheco J."/>
            <person name="Jiang X."/>
            <person name="Kearney S.M."/>
            <person name="Perrotta A.R."/>
            <person name="Berdy B."/>
            <person name="Zhao S."/>
            <person name="Lieberman T.D."/>
            <person name="Swanson P.K."/>
            <person name="Smith M."/>
            <person name="Roesemann S."/>
            <person name="Alexander J.E."/>
            <person name="Rich S.A."/>
            <person name="Livny J."/>
            <person name="Vlamakis H."/>
            <person name="Clish C."/>
            <person name="Bullock K."/>
            <person name="Deik A."/>
            <person name="Scott J."/>
            <person name="Pierce K.A."/>
            <person name="Xavier R.J."/>
            <person name="Alm E.J."/>
        </authorList>
    </citation>
    <scope>NUCLEOTIDE SEQUENCE</scope>
    <source>
        <strain evidence="12">BIOML-A12</strain>
    </source>
</reference>
<reference evidence="10 13" key="1">
    <citation type="submission" date="2014-08" db="EMBL/GenBank/DDBJ databases">
        <title>Clostridium innocuum, an unnegligible vancomycin-resistant pathogen causing extra-intestinal infections.</title>
        <authorList>
            <person name="Feng Y."/>
            <person name="Chiu C.-H."/>
        </authorList>
    </citation>
    <scope>NUCLEOTIDE SEQUENCE [LARGE SCALE GENOMIC DNA]</scope>
    <source>
        <strain evidence="10 13">AN88</strain>
    </source>
</reference>
<evidence type="ECO:0000313" key="12">
    <source>
        <dbReference type="EMBL" id="MZH54633.1"/>
    </source>
</evidence>
<evidence type="ECO:0000256" key="1">
    <source>
        <dbReference type="ARBA" id="ARBA00004429"/>
    </source>
</evidence>
<evidence type="ECO:0000313" key="13">
    <source>
        <dbReference type="Proteomes" id="UP000030008"/>
    </source>
</evidence>
<dbReference type="Gene3D" id="1.20.1250.20">
    <property type="entry name" value="MFS general substrate transporter like domains"/>
    <property type="match status" value="2"/>
</dbReference>
<feature type="transmembrane region" description="Helical" evidence="8">
    <location>
        <begin position="7"/>
        <end position="31"/>
    </location>
</feature>
<protein>
    <submittedName>
        <fullName evidence="10">MFS transporter</fullName>
    </submittedName>
</protein>
<keyword evidence="4" id="KW-0997">Cell inner membrane</keyword>
<evidence type="ECO:0000313" key="10">
    <source>
        <dbReference type="EMBL" id="KGJ53632.1"/>
    </source>
</evidence>
<reference evidence="11" key="3">
    <citation type="journal article" date="2022" name="Clin. Infect. Dis.">
        <title>Association between Clostridium innocuum and antibiotic-associated diarrhea in adults and children: A cross-sectional study and comparative genomics analysis.</title>
        <authorList>
            <person name="Cherny K.E."/>
            <person name="Muscat E.B."/>
            <person name="Balaji A."/>
            <person name="Mukherjee J."/>
            <person name="Ozer E.A."/>
            <person name="Angarone M.P."/>
            <person name="Hauser A.R."/>
            <person name="Sichel J.S."/>
            <person name="Amponsah E."/>
            <person name="Kociolek L.K."/>
        </authorList>
    </citation>
    <scope>NUCLEOTIDE SEQUENCE</scope>
    <source>
        <strain evidence="11">NU1-AC-029v</strain>
    </source>
</reference>
<evidence type="ECO:0000313" key="11">
    <source>
        <dbReference type="EMBL" id="MCR0235138.1"/>
    </source>
</evidence>
<dbReference type="GO" id="GO:0005886">
    <property type="term" value="C:plasma membrane"/>
    <property type="evidence" value="ECO:0007669"/>
    <property type="project" value="UniProtKB-SubCell"/>
</dbReference>
<keyword evidence="6 8" id="KW-1133">Transmembrane helix</keyword>
<sequence length="387" mass="44189">MKKQMRWLLYAMNFLAFFAISMVNTQMIPFLSKLGYTVVQRGYILAANAVVAIAGQFLFGYLCDRFQRVKVFFFAAYVLLTASSFAMFLVERQTFWYHVFTVALMGGMVKVIMGLDETWMLEIDQENYGRLRASGALGLTIGSPIAGYLVRHFHYKSLLISLGIVSVILCWLIYKAKDAEKKEGERIRMESVRQLLKNKGYLLLVLIYLLVYMIGTADQYVVIDKMLDIGADTTAVGIKWALQSFMEVPLFLFSSKILERFQTKTLLYFGTFMYGVKFLLYGFSFQPWMIILTAALQLVTLPIIMLTSKVLVKEITPQKLFSSAQMFAMAVFIGVSGLITPLITSYLSKAFGYDWTLYIVAAFSIVPLLLIFCYVHYFQKKTVKRSS</sequence>
<evidence type="ECO:0000259" key="9">
    <source>
        <dbReference type="PROSITE" id="PS50850"/>
    </source>
</evidence>
<proteinExistence type="predicted"/>
<dbReference type="PANTHER" id="PTHR23522">
    <property type="entry name" value="BLL5896 PROTEIN"/>
    <property type="match status" value="1"/>
</dbReference>
<feature type="domain" description="Major facilitator superfamily (MFS) profile" evidence="9">
    <location>
        <begin position="5"/>
        <end position="379"/>
    </location>
</feature>
<dbReference type="InterPro" id="IPR020846">
    <property type="entry name" value="MFS_dom"/>
</dbReference>
<dbReference type="InterPro" id="IPR036259">
    <property type="entry name" value="MFS_trans_sf"/>
</dbReference>
<dbReference type="Proteomes" id="UP000604383">
    <property type="component" value="Unassembled WGS sequence"/>
</dbReference>
<evidence type="ECO:0000256" key="8">
    <source>
        <dbReference type="SAM" id="Phobius"/>
    </source>
</evidence>
<dbReference type="EMBL" id="JQIF01000035">
    <property type="protein sequence ID" value="KGJ53632.1"/>
    <property type="molecule type" value="Genomic_DNA"/>
</dbReference>
<keyword evidence="2" id="KW-0813">Transport</keyword>
<dbReference type="Proteomes" id="UP000030008">
    <property type="component" value="Unassembled WGS sequence"/>
</dbReference>
<evidence type="ECO:0000256" key="5">
    <source>
        <dbReference type="ARBA" id="ARBA00022692"/>
    </source>
</evidence>
<name>A0A099I8R8_CLOIN</name>
<dbReference type="GO" id="GO:0030395">
    <property type="term" value="F:lactose binding"/>
    <property type="evidence" value="ECO:0007669"/>
    <property type="project" value="TreeGrafter"/>
</dbReference>
<dbReference type="EMBL" id="JAKTMA010000052">
    <property type="protein sequence ID" value="MCR0235138.1"/>
    <property type="molecule type" value="Genomic_DNA"/>
</dbReference>
<dbReference type="InterPro" id="IPR024989">
    <property type="entry name" value="MFS_assoc_dom"/>
</dbReference>
<feature type="transmembrane region" description="Helical" evidence="8">
    <location>
        <begin position="235"/>
        <end position="253"/>
    </location>
</feature>
<feature type="transmembrane region" description="Helical" evidence="8">
    <location>
        <begin position="355"/>
        <end position="377"/>
    </location>
</feature>
<dbReference type="GO" id="GO:0015528">
    <property type="term" value="F:lactose:proton symporter activity"/>
    <property type="evidence" value="ECO:0007669"/>
    <property type="project" value="TreeGrafter"/>
</dbReference>
<dbReference type="RefSeq" id="WP_008817284.1">
    <property type="nucleotide sequence ID" value="NZ_AP025565.1"/>
</dbReference>
<feature type="transmembrane region" description="Helical" evidence="8">
    <location>
        <begin position="289"/>
        <end position="312"/>
    </location>
</feature>
<comment type="caution">
    <text evidence="10">The sequence shown here is derived from an EMBL/GenBank/DDBJ whole genome shotgun (WGS) entry which is preliminary data.</text>
</comment>
<evidence type="ECO:0000256" key="3">
    <source>
        <dbReference type="ARBA" id="ARBA00022475"/>
    </source>
</evidence>